<evidence type="ECO:0000313" key="1">
    <source>
        <dbReference type="EMBL" id="KRR02009.1"/>
    </source>
</evidence>
<dbReference type="Proteomes" id="UP000050863">
    <property type="component" value="Unassembled WGS sequence"/>
</dbReference>
<proteinExistence type="predicted"/>
<protein>
    <submittedName>
        <fullName evidence="1">Uncharacterized protein</fullName>
    </submittedName>
</protein>
<gene>
    <name evidence="1" type="ORF">CQ12_15180</name>
</gene>
<reference evidence="1 2" key="1">
    <citation type="submission" date="2014-03" db="EMBL/GenBank/DDBJ databases">
        <title>Bradyrhizobium valentinum sp. nov., isolated from effective nodules of Lupinus mariae-josephae, a lupine endemic of basic-lime soils in Eastern Spain.</title>
        <authorList>
            <person name="Duran D."/>
            <person name="Rey L."/>
            <person name="Navarro A."/>
            <person name="Busquets A."/>
            <person name="Imperial J."/>
            <person name="Ruiz-Argueso T."/>
        </authorList>
    </citation>
    <scope>NUCLEOTIDE SEQUENCE [LARGE SCALE GENOMIC DNA]</scope>
    <source>
        <strain evidence="1 2">PAC68</strain>
    </source>
</reference>
<sequence>MVHVGILQNETWASVRRWSAEAAGLAGRVRHRDQSRRALAGDDPVKAAHVTAAKPQQVRFGRVPSATTVLPRIA</sequence>
<accession>A0A0R3L216</accession>
<evidence type="ECO:0000313" key="2">
    <source>
        <dbReference type="Proteomes" id="UP000050863"/>
    </source>
</evidence>
<dbReference type="EMBL" id="LLXZ01000160">
    <property type="protein sequence ID" value="KRR02009.1"/>
    <property type="molecule type" value="Genomic_DNA"/>
</dbReference>
<organism evidence="1 2">
    <name type="scientific">Bradyrhizobium jicamae</name>
    <dbReference type="NCBI Taxonomy" id="280332"/>
    <lineage>
        <taxon>Bacteria</taxon>
        <taxon>Pseudomonadati</taxon>
        <taxon>Pseudomonadota</taxon>
        <taxon>Alphaproteobacteria</taxon>
        <taxon>Hyphomicrobiales</taxon>
        <taxon>Nitrobacteraceae</taxon>
        <taxon>Bradyrhizobium</taxon>
    </lineage>
</organism>
<comment type="caution">
    <text evidence="1">The sequence shown here is derived from an EMBL/GenBank/DDBJ whole genome shotgun (WGS) entry which is preliminary data.</text>
</comment>
<keyword evidence="2" id="KW-1185">Reference proteome</keyword>
<dbReference type="STRING" id="280332.CQ12_15180"/>
<name>A0A0R3L216_9BRAD</name>
<dbReference type="AlphaFoldDB" id="A0A0R3L216"/>